<evidence type="ECO:0000259" key="2">
    <source>
        <dbReference type="Pfam" id="PF00534"/>
    </source>
</evidence>
<keyword evidence="1" id="KW-0812">Transmembrane</keyword>
<dbReference type="Gene3D" id="3.40.50.2000">
    <property type="entry name" value="Glycogen Phosphorylase B"/>
    <property type="match status" value="2"/>
</dbReference>
<dbReference type="AlphaFoldDB" id="A0A432WQG6"/>
<dbReference type="PANTHER" id="PTHR45947:SF3">
    <property type="entry name" value="SULFOQUINOVOSYL TRANSFERASE SQD2"/>
    <property type="match status" value="1"/>
</dbReference>
<comment type="caution">
    <text evidence="4">The sequence shown here is derived from an EMBL/GenBank/DDBJ whole genome shotgun (WGS) entry which is preliminary data.</text>
</comment>
<dbReference type="GO" id="GO:0016757">
    <property type="term" value="F:glycosyltransferase activity"/>
    <property type="evidence" value="ECO:0007669"/>
    <property type="project" value="InterPro"/>
</dbReference>
<feature type="transmembrane region" description="Helical" evidence="1">
    <location>
        <begin position="14"/>
        <end position="32"/>
    </location>
</feature>
<keyword evidence="4" id="KW-0808">Transferase</keyword>
<name>A0A432WQG6_9GAMM</name>
<keyword evidence="1" id="KW-0472">Membrane</keyword>
<protein>
    <submittedName>
        <fullName evidence="4">Glycosyl transferase family 1</fullName>
    </submittedName>
</protein>
<dbReference type="EMBL" id="PIPP01000005">
    <property type="protein sequence ID" value="RUO35969.1"/>
    <property type="molecule type" value="Genomic_DNA"/>
</dbReference>
<feature type="domain" description="Glycosyl transferase family 1" evidence="2">
    <location>
        <begin position="549"/>
        <end position="714"/>
    </location>
</feature>
<dbReference type="Gene3D" id="3.60.21.10">
    <property type="match status" value="1"/>
</dbReference>
<evidence type="ECO:0000313" key="4">
    <source>
        <dbReference type="EMBL" id="RUO35969.1"/>
    </source>
</evidence>
<dbReference type="InterPro" id="IPR028098">
    <property type="entry name" value="Glyco_trans_4-like_N"/>
</dbReference>
<evidence type="ECO:0000259" key="3">
    <source>
        <dbReference type="Pfam" id="PF13439"/>
    </source>
</evidence>
<keyword evidence="5" id="KW-1185">Reference proteome</keyword>
<organism evidence="4 5">
    <name type="scientific">Aliidiomarina shirensis</name>
    <dbReference type="NCBI Taxonomy" id="1048642"/>
    <lineage>
        <taxon>Bacteria</taxon>
        <taxon>Pseudomonadati</taxon>
        <taxon>Pseudomonadota</taxon>
        <taxon>Gammaproteobacteria</taxon>
        <taxon>Alteromonadales</taxon>
        <taxon>Idiomarinaceae</taxon>
        <taxon>Aliidiomarina</taxon>
    </lineage>
</organism>
<dbReference type="InterPro" id="IPR029052">
    <property type="entry name" value="Metallo-depent_PP-like"/>
</dbReference>
<gene>
    <name evidence="4" type="ORF">CWE13_10530</name>
</gene>
<proteinExistence type="predicted"/>
<feature type="domain" description="Glycosyltransferase subfamily 4-like N-terminal" evidence="3">
    <location>
        <begin position="368"/>
        <end position="538"/>
    </location>
</feature>
<dbReference type="Proteomes" id="UP000286934">
    <property type="component" value="Unassembled WGS sequence"/>
</dbReference>
<dbReference type="PANTHER" id="PTHR45947">
    <property type="entry name" value="SULFOQUINOVOSYL TRANSFERASE SQD2"/>
    <property type="match status" value="1"/>
</dbReference>
<evidence type="ECO:0000313" key="5">
    <source>
        <dbReference type="Proteomes" id="UP000286934"/>
    </source>
</evidence>
<feature type="transmembrane region" description="Helical" evidence="1">
    <location>
        <begin position="307"/>
        <end position="330"/>
    </location>
</feature>
<dbReference type="InterPro" id="IPR050194">
    <property type="entry name" value="Glycosyltransferase_grp1"/>
</dbReference>
<accession>A0A432WQG6</accession>
<evidence type="ECO:0000256" key="1">
    <source>
        <dbReference type="SAM" id="Phobius"/>
    </source>
</evidence>
<dbReference type="Pfam" id="PF00534">
    <property type="entry name" value="Glycos_transf_1"/>
    <property type="match status" value="1"/>
</dbReference>
<dbReference type="InterPro" id="IPR001296">
    <property type="entry name" value="Glyco_trans_1"/>
</dbReference>
<dbReference type="OrthoDB" id="9802525at2"/>
<dbReference type="SUPFAM" id="SSF56300">
    <property type="entry name" value="Metallo-dependent phosphatases"/>
    <property type="match status" value="1"/>
</dbReference>
<dbReference type="SUPFAM" id="SSF53756">
    <property type="entry name" value="UDP-Glycosyltransferase/glycogen phosphorylase"/>
    <property type="match status" value="1"/>
</dbReference>
<sequence length="747" mass="85527">MKKRPSHTAPLWKFIYWINLSLIAGLIGYQIYIHLGAPDIRSVHQEQIEEITGDAEGSSDLTFAVVGNINNSHAIFQDEIIPQLNSGDYQFMISAGNAIAGGQPESYRDLHKLLAQLEIPYLLTFGANEESDFGSFKFYEQFGPYVYDVMVGESHFVFLDGTGKTPYNWQISWLERLFKQQEAQKRIVFIGLPLHQQFEDTALFQIDEYFTDTHFANELKRIFEDNQVNMVFSSNLALFTEVEENGVRYVITGGAGGLMLDQSDHRHHFLRVTVRANDISITPEYIQSAWPWWRRAIVSFWGAIHSFVYVSIWRLLLVIGVLAVFASYIYRNVVRDHDFYPDFDIDSTQYLSKPLRIAMYSNNYFPFVSGVTISIERLRMGLQQLGDKVLTVVPTYRQKWDDDNDTIRASTLLATGDKGEFRFANFLSWRLASAVKRFKPDIIHVHHPFGLGWLGQFMGRLMKVPVVYTYHTRLEHYAHFVPLPGLLFRNLISHWLIRRFSNKCQGVIVPTHSAEEYLRLIGVRTNTLVQPTGIEAERFRKSDPKAMQALRNKYDIGGDTKVLVSVSRLSKEKNIEFILEALALAGEAHPKYKLLLVGDGPYKKRLQLCIDKLGLSENVILTGQVEPQIMPHYYQLADIFVFASQSETQGMVILEAMAAGTPVVAVRSSGIDDVIEDGVTGYKTAHNQRQWVNKLIELLEDDNKRVKLGDQAREFAEGYDVAPVSKRIRDFYGYILAQHHDGQPWLR</sequence>
<dbReference type="RefSeq" id="WP_126808404.1">
    <property type="nucleotide sequence ID" value="NZ_PIPP01000005.1"/>
</dbReference>
<dbReference type="Pfam" id="PF13439">
    <property type="entry name" value="Glyco_transf_4"/>
    <property type="match status" value="1"/>
</dbReference>
<reference evidence="5" key="1">
    <citation type="journal article" date="2018" name="Front. Microbiol.">
        <title>Genome-Based Analysis Reveals the Taxonomy and Diversity of the Family Idiomarinaceae.</title>
        <authorList>
            <person name="Liu Y."/>
            <person name="Lai Q."/>
            <person name="Shao Z."/>
        </authorList>
    </citation>
    <scope>NUCLEOTIDE SEQUENCE [LARGE SCALE GENOMIC DNA]</scope>
    <source>
        <strain evidence="5">AIS</strain>
    </source>
</reference>
<keyword evidence="1" id="KW-1133">Transmembrane helix</keyword>